<evidence type="ECO:0000256" key="4">
    <source>
        <dbReference type="ARBA" id="ARBA00022989"/>
    </source>
</evidence>
<evidence type="ECO:0000256" key="7">
    <source>
        <dbReference type="SAM" id="Phobius"/>
    </source>
</evidence>
<keyword evidence="4 7" id="KW-1133">Transmembrane helix</keyword>
<dbReference type="InterPro" id="IPR002549">
    <property type="entry name" value="AI-2E-like"/>
</dbReference>
<comment type="similarity">
    <text evidence="2">Belongs to the autoinducer-2 exporter (AI-2E) (TC 2.A.86) family.</text>
</comment>
<comment type="caution">
    <text evidence="8">The sequence shown here is derived from an EMBL/GenBank/DDBJ whole genome shotgun (WGS) entry which is preliminary data.</text>
</comment>
<feature type="compositionally biased region" description="Basic and acidic residues" evidence="6">
    <location>
        <begin position="393"/>
        <end position="404"/>
    </location>
</feature>
<feature type="transmembrane region" description="Helical" evidence="7">
    <location>
        <begin position="311"/>
        <end position="329"/>
    </location>
</feature>
<dbReference type="AlphaFoldDB" id="A0ABD6CR24"/>
<dbReference type="RefSeq" id="WP_256422390.1">
    <property type="nucleotide sequence ID" value="NZ_JANHDI010000012.1"/>
</dbReference>
<dbReference type="EMBL" id="JBHUDK010000011">
    <property type="protein sequence ID" value="MFD1599869.1"/>
    <property type="molecule type" value="Genomic_DNA"/>
</dbReference>
<evidence type="ECO:0000256" key="3">
    <source>
        <dbReference type="ARBA" id="ARBA00022692"/>
    </source>
</evidence>
<feature type="compositionally biased region" description="Polar residues" evidence="6">
    <location>
        <begin position="407"/>
        <end position="426"/>
    </location>
</feature>
<sequence length="440" mass="46624">MSVLGMGRSRLAWWAVGLALGAALSYVVYSFVGTFVFGLFLYYSTRPIYRRIKTRIYPPSLAAAVSLFLLALPALALVAYTGAVAISELVRLTNEGLFDLSQYPISEEQLASLTDFEGLLALDPSAMTVEQIQQVLSSLGSASEVLAFVGIGLVHLFAMIALAFYLLRDDRKLSRWARATIADDKGVLELFLGAVDRDFTKIFFGNILNAVLTGTIGVIAYSLLNVIAPPGVAIPAAALVGLFAGIASLIPVVGMKLVYVPVALYLGVTSYFVDPTTLWFTAVFAAVSFVVVDTIPDLVLRPYISGRNLHVGAVMIAYTLGPLLFGWYGIFLGPIILVLVVNFARHVLPVLIERRSLVPFAVDPGVDTSANHIGADPPGSGVVADGADSGVDDAERVSKRDGKSATEGGSPSSGTETDGGTQSRTAASGFEFGADLSERS</sequence>
<feature type="transmembrane region" description="Helical" evidence="7">
    <location>
        <begin position="145"/>
        <end position="167"/>
    </location>
</feature>
<feature type="transmembrane region" description="Helical" evidence="7">
    <location>
        <begin position="279"/>
        <end position="299"/>
    </location>
</feature>
<evidence type="ECO:0000256" key="1">
    <source>
        <dbReference type="ARBA" id="ARBA00004141"/>
    </source>
</evidence>
<dbReference type="Proteomes" id="UP001597085">
    <property type="component" value="Unassembled WGS sequence"/>
</dbReference>
<feature type="transmembrane region" description="Helical" evidence="7">
    <location>
        <begin position="202"/>
        <end position="224"/>
    </location>
</feature>
<feature type="region of interest" description="Disordered" evidence="6">
    <location>
        <begin position="371"/>
        <end position="440"/>
    </location>
</feature>
<evidence type="ECO:0000313" key="9">
    <source>
        <dbReference type="Proteomes" id="UP001597085"/>
    </source>
</evidence>
<evidence type="ECO:0000256" key="5">
    <source>
        <dbReference type="ARBA" id="ARBA00023136"/>
    </source>
</evidence>
<evidence type="ECO:0000256" key="6">
    <source>
        <dbReference type="SAM" id="MobiDB-lite"/>
    </source>
</evidence>
<feature type="transmembrane region" description="Helical" evidence="7">
    <location>
        <begin position="61"/>
        <end position="86"/>
    </location>
</feature>
<evidence type="ECO:0000256" key="2">
    <source>
        <dbReference type="ARBA" id="ARBA00009773"/>
    </source>
</evidence>
<keyword evidence="5 7" id="KW-0472">Membrane</keyword>
<proteinExistence type="inferred from homology"/>
<gene>
    <name evidence="8" type="ORF">ACFSBX_12975</name>
</gene>
<evidence type="ECO:0000313" key="8">
    <source>
        <dbReference type="EMBL" id="MFD1599869.1"/>
    </source>
</evidence>
<keyword evidence="9" id="KW-1185">Reference proteome</keyword>
<dbReference type="GO" id="GO:0016020">
    <property type="term" value="C:membrane"/>
    <property type="evidence" value="ECO:0007669"/>
    <property type="project" value="UniProtKB-SubCell"/>
</dbReference>
<protein>
    <submittedName>
        <fullName evidence="8">AI-2E family transporter</fullName>
    </submittedName>
</protein>
<organism evidence="8 9">
    <name type="scientific">Halobellus rarus</name>
    <dbReference type="NCBI Taxonomy" id="1126237"/>
    <lineage>
        <taxon>Archaea</taxon>
        <taxon>Methanobacteriati</taxon>
        <taxon>Methanobacteriota</taxon>
        <taxon>Stenosarchaea group</taxon>
        <taxon>Halobacteria</taxon>
        <taxon>Halobacteriales</taxon>
        <taxon>Haloferacaceae</taxon>
        <taxon>Halobellus</taxon>
    </lineage>
</organism>
<keyword evidence="3 7" id="KW-0812">Transmembrane</keyword>
<reference evidence="8 9" key="1">
    <citation type="journal article" date="2019" name="Int. J. Syst. Evol. Microbiol.">
        <title>The Global Catalogue of Microorganisms (GCM) 10K type strain sequencing project: providing services to taxonomists for standard genome sequencing and annotation.</title>
        <authorList>
            <consortium name="The Broad Institute Genomics Platform"/>
            <consortium name="The Broad Institute Genome Sequencing Center for Infectious Disease"/>
            <person name="Wu L."/>
            <person name="Ma J."/>
        </authorList>
    </citation>
    <scope>NUCLEOTIDE SEQUENCE [LARGE SCALE GENOMIC DNA]</scope>
    <source>
        <strain evidence="8 9">CGMCC 1.12121</strain>
    </source>
</reference>
<dbReference type="Pfam" id="PF01594">
    <property type="entry name" value="AI-2E_transport"/>
    <property type="match status" value="1"/>
</dbReference>
<accession>A0ABD6CR24</accession>
<comment type="subcellular location">
    <subcellularLocation>
        <location evidence="1">Membrane</location>
        <topology evidence="1">Multi-pass membrane protein</topology>
    </subcellularLocation>
</comment>
<feature type="transmembrane region" description="Helical" evidence="7">
    <location>
        <begin position="12"/>
        <end position="41"/>
    </location>
</feature>
<name>A0ABD6CR24_9EURY</name>
<dbReference type="PANTHER" id="PTHR21716:SF4">
    <property type="entry name" value="TRANSMEMBRANE PROTEIN 245"/>
    <property type="match status" value="1"/>
</dbReference>
<dbReference type="PANTHER" id="PTHR21716">
    <property type="entry name" value="TRANSMEMBRANE PROTEIN"/>
    <property type="match status" value="1"/>
</dbReference>
<feature type="compositionally biased region" description="Low complexity" evidence="6">
    <location>
        <begin position="379"/>
        <end position="389"/>
    </location>
</feature>